<evidence type="ECO:0008006" key="4">
    <source>
        <dbReference type="Google" id="ProtNLM"/>
    </source>
</evidence>
<evidence type="ECO:0000313" key="2">
    <source>
        <dbReference type="EMBL" id="ANX10742.1"/>
    </source>
</evidence>
<dbReference type="RefSeq" id="WP_066285896.1">
    <property type="nucleotide sequence ID" value="NZ_CP016761.1"/>
</dbReference>
<evidence type="ECO:0000313" key="3">
    <source>
        <dbReference type="Proteomes" id="UP000077412"/>
    </source>
</evidence>
<proteinExistence type="predicted"/>
<dbReference type="OrthoDB" id="2972540at2"/>
<reference evidence="2 3" key="1">
    <citation type="submission" date="2016-08" db="EMBL/GenBank/DDBJ databases">
        <title>Complete genome sequence of Fictibacillus arsenicus G25-54, a strain with toxicity to nematodes and a potential arsenic-resistance activity.</title>
        <authorList>
            <person name="Zheng Z."/>
        </authorList>
    </citation>
    <scope>NUCLEOTIDE SEQUENCE [LARGE SCALE GENOMIC DNA]</scope>
    <source>
        <strain evidence="2 3">G25-54</strain>
    </source>
</reference>
<protein>
    <recommendedName>
        <fullName evidence="4">DUF3139 domain-containing protein</fullName>
    </recommendedName>
</protein>
<keyword evidence="1" id="KW-0812">Transmembrane</keyword>
<sequence length="144" mass="17068">MQLHPITVIEITFTVIFLGALFIIAMLIPKTKRKISLYVASSITIIVLAFFLIRPHWINYQVSIKTEQLHAYLEKKYPGEEWKIKRKAGRQYNPHHLDVEFENEKGWFYTYFIKDADNIKQKGYAVLVSEPENSKPKHFQPEDW</sequence>
<feature type="transmembrane region" description="Helical" evidence="1">
    <location>
        <begin position="35"/>
        <end position="53"/>
    </location>
</feature>
<dbReference type="KEGG" id="far:ABE41_001775"/>
<keyword evidence="3" id="KW-1185">Reference proteome</keyword>
<keyword evidence="1" id="KW-1133">Transmembrane helix</keyword>
<dbReference type="STRING" id="255247.ABE41_001775"/>
<evidence type="ECO:0000256" key="1">
    <source>
        <dbReference type="SAM" id="Phobius"/>
    </source>
</evidence>
<name>A0A1B1YZX5_9BACL</name>
<dbReference type="Proteomes" id="UP000077412">
    <property type="component" value="Chromosome"/>
</dbReference>
<dbReference type="AlphaFoldDB" id="A0A1B1YZX5"/>
<organism evidence="2 3">
    <name type="scientific">Fictibacillus arsenicus</name>
    <dbReference type="NCBI Taxonomy" id="255247"/>
    <lineage>
        <taxon>Bacteria</taxon>
        <taxon>Bacillati</taxon>
        <taxon>Bacillota</taxon>
        <taxon>Bacilli</taxon>
        <taxon>Bacillales</taxon>
        <taxon>Fictibacillaceae</taxon>
        <taxon>Fictibacillus</taxon>
    </lineage>
</organism>
<gene>
    <name evidence="2" type="ORF">ABE41_001775</name>
</gene>
<feature type="transmembrane region" description="Helical" evidence="1">
    <location>
        <begin position="6"/>
        <end position="28"/>
    </location>
</feature>
<accession>A0A1B1YZX5</accession>
<keyword evidence="1" id="KW-0472">Membrane</keyword>
<dbReference type="EMBL" id="CP016761">
    <property type="protein sequence ID" value="ANX10742.1"/>
    <property type="molecule type" value="Genomic_DNA"/>
</dbReference>